<reference evidence="2 3" key="1">
    <citation type="journal article" date="2009" name="Appl. Environ. Microbiol.">
        <title>Three genomes from the phylum Acidobacteria provide insight into the lifestyles of these microorganisms in soils.</title>
        <authorList>
            <person name="Ward N.L."/>
            <person name="Challacombe J.F."/>
            <person name="Janssen P.H."/>
            <person name="Henrissat B."/>
            <person name="Coutinho P.M."/>
            <person name="Wu M."/>
            <person name="Xie G."/>
            <person name="Haft D.H."/>
            <person name="Sait M."/>
            <person name="Badger J."/>
            <person name="Barabote R.D."/>
            <person name="Bradley B."/>
            <person name="Brettin T.S."/>
            <person name="Brinkac L.M."/>
            <person name="Bruce D."/>
            <person name="Creasy T."/>
            <person name="Daugherty S.C."/>
            <person name="Davidsen T.M."/>
            <person name="DeBoy R.T."/>
            <person name="Detter J.C."/>
            <person name="Dodson R.J."/>
            <person name="Durkin A.S."/>
            <person name="Ganapathy A."/>
            <person name="Gwinn-Giglio M."/>
            <person name="Han C.S."/>
            <person name="Khouri H."/>
            <person name="Kiss H."/>
            <person name="Kothari S.P."/>
            <person name="Madupu R."/>
            <person name="Nelson K.E."/>
            <person name="Nelson W.C."/>
            <person name="Paulsen I."/>
            <person name="Penn K."/>
            <person name="Ren Q."/>
            <person name="Rosovitz M.J."/>
            <person name="Selengut J.D."/>
            <person name="Shrivastava S."/>
            <person name="Sullivan S.A."/>
            <person name="Tapia R."/>
            <person name="Thompson L.S."/>
            <person name="Watkins K.L."/>
            <person name="Yang Q."/>
            <person name="Yu C."/>
            <person name="Zafar N."/>
            <person name="Zhou L."/>
            <person name="Kuske C.R."/>
        </authorList>
    </citation>
    <scope>NUCLEOTIDE SEQUENCE [LARGE SCALE GENOMIC DNA]</scope>
    <source>
        <strain evidence="2 3">Ellin345</strain>
    </source>
</reference>
<protein>
    <submittedName>
        <fullName evidence="2">Glyoxalase/bleomycin resistance protein/dioxygenase</fullName>
    </submittedName>
</protein>
<name>Q1IVM0_KORVE</name>
<dbReference type="PANTHER" id="PTHR33993">
    <property type="entry name" value="GLYOXALASE-RELATED"/>
    <property type="match status" value="1"/>
</dbReference>
<dbReference type="PANTHER" id="PTHR33993:SF2">
    <property type="entry name" value="VOC DOMAIN-CONTAINING PROTEIN"/>
    <property type="match status" value="1"/>
</dbReference>
<dbReference type="PROSITE" id="PS51819">
    <property type="entry name" value="VOC"/>
    <property type="match status" value="1"/>
</dbReference>
<organism evidence="2 3">
    <name type="scientific">Koribacter versatilis (strain Ellin345)</name>
    <dbReference type="NCBI Taxonomy" id="204669"/>
    <lineage>
        <taxon>Bacteria</taxon>
        <taxon>Pseudomonadati</taxon>
        <taxon>Acidobacteriota</taxon>
        <taxon>Terriglobia</taxon>
        <taxon>Terriglobales</taxon>
        <taxon>Candidatus Korobacteraceae</taxon>
        <taxon>Candidatus Korobacter</taxon>
    </lineage>
</organism>
<dbReference type="eggNOG" id="COG3324">
    <property type="taxonomic scope" value="Bacteria"/>
</dbReference>
<dbReference type="EnsemblBacteria" id="ABF39080">
    <property type="protein sequence ID" value="ABF39080"/>
    <property type="gene ID" value="Acid345_0075"/>
</dbReference>
<dbReference type="InterPro" id="IPR004360">
    <property type="entry name" value="Glyas_Fos-R_dOase_dom"/>
</dbReference>
<dbReference type="InterPro" id="IPR052164">
    <property type="entry name" value="Anthracycline_SecMetBiosynth"/>
</dbReference>
<dbReference type="HOGENOM" id="CLU_127592_0_2_0"/>
<sequence>MPHPVMYFEIGCRDVAATRDFYKSLFDWEMDESKPNYVGLPKGAAHGIGGHIMSLGHEPHQYTLFYVEVEDIAAYAEKAKGLGGKVVVPPVDIGEGKFAWIQDNGGNTVGLWEPSK</sequence>
<dbReference type="Proteomes" id="UP000002432">
    <property type="component" value="Chromosome"/>
</dbReference>
<dbReference type="CDD" id="cd07247">
    <property type="entry name" value="SgaA_N_like"/>
    <property type="match status" value="1"/>
</dbReference>
<dbReference type="AlphaFoldDB" id="Q1IVM0"/>
<dbReference type="OrthoDB" id="9804235at2"/>
<accession>Q1IVM0</accession>
<dbReference type="InterPro" id="IPR029068">
    <property type="entry name" value="Glyas_Bleomycin-R_OHBP_Dase"/>
</dbReference>
<keyword evidence="3" id="KW-1185">Reference proteome</keyword>
<evidence type="ECO:0000313" key="3">
    <source>
        <dbReference type="Proteomes" id="UP000002432"/>
    </source>
</evidence>
<dbReference type="SUPFAM" id="SSF54593">
    <property type="entry name" value="Glyoxalase/Bleomycin resistance protein/Dihydroxybiphenyl dioxygenase"/>
    <property type="match status" value="1"/>
</dbReference>
<dbReference type="KEGG" id="aba:Acid345_0075"/>
<proteinExistence type="predicted"/>
<dbReference type="EMBL" id="CP000360">
    <property type="protein sequence ID" value="ABF39080.1"/>
    <property type="molecule type" value="Genomic_DNA"/>
</dbReference>
<dbReference type="InterPro" id="IPR037523">
    <property type="entry name" value="VOC_core"/>
</dbReference>
<dbReference type="Gene3D" id="3.10.180.10">
    <property type="entry name" value="2,3-Dihydroxybiphenyl 1,2-Dioxygenase, domain 1"/>
    <property type="match status" value="1"/>
</dbReference>
<gene>
    <name evidence="2" type="ordered locus">Acid345_0075</name>
</gene>
<dbReference type="Pfam" id="PF00903">
    <property type="entry name" value="Glyoxalase"/>
    <property type="match status" value="1"/>
</dbReference>
<evidence type="ECO:0000259" key="1">
    <source>
        <dbReference type="PROSITE" id="PS51819"/>
    </source>
</evidence>
<feature type="domain" description="VOC" evidence="1">
    <location>
        <begin position="4"/>
        <end position="114"/>
    </location>
</feature>
<dbReference type="RefSeq" id="WP_011520882.1">
    <property type="nucleotide sequence ID" value="NC_008009.1"/>
</dbReference>
<dbReference type="STRING" id="204669.Acid345_0075"/>
<evidence type="ECO:0000313" key="2">
    <source>
        <dbReference type="EMBL" id="ABF39080.1"/>
    </source>
</evidence>